<dbReference type="InterPro" id="IPR018490">
    <property type="entry name" value="cNMP-bd_dom_sf"/>
</dbReference>
<dbReference type="EMBL" id="JAUMIT010000001">
    <property type="protein sequence ID" value="MDO3693279.1"/>
    <property type="molecule type" value="Genomic_DNA"/>
</dbReference>
<evidence type="ECO:0000259" key="1">
    <source>
        <dbReference type="PROSITE" id="PS50042"/>
    </source>
</evidence>
<dbReference type="Proteomes" id="UP001168642">
    <property type="component" value="Unassembled WGS sequence"/>
</dbReference>
<dbReference type="SUPFAM" id="SSF51206">
    <property type="entry name" value="cAMP-binding domain-like"/>
    <property type="match status" value="1"/>
</dbReference>
<evidence type="ECO:0000313" key="3">
    <source>
        <dbReference type="Proteomes" id="UP001168642"/>
    </source>
</evidence>
<protein>
    <submittedName>
        <fullName evidence="2">Crp/Fnr family transcriptional regulator</fullName>
    </submittedName>
</protein>
<dbReference type="CDD" id="cd00038">
    <property type="entry name" value="CAP_ED"/>
    <property type="match status" value="1"/>
</dbReference>
<dbReference type="Pfam" id="PF00027">
    <property type="entry name" value="cNMP_binding"/>
    <property type="match status" value="1"/>
</dbReference>
<accession>A0ABT8VMS9</accession>
<dbReference type="PROSITE" id="PS50042">
    <property type="entry name" value="CNMP_BINDING_3"/>
    <property type="match status" value="1"/>
</dbReference>
<keyword evidence="3" id="KW-1185">Reference proteome</keyword>
<dbReference type="Gene3D" id="2.60.120.10">
    <property type="entry name" value="Jelly Rolls"/>
    <property type="match status" value="1"/>
</dbReference>
<dbReference type="RefSeq" id="WP_302882552.1">
    <property type="nucleotide sequence ID" value="NZ_JAUMIT010000001.1"/>
</dbReference>
<dbReference type="InterPro" id="IPR014710">
    <property type="entry name" value="RmlC-like_jellyroll"/>
</dbReference>
<comment type="caution">
    <text evidence="2">The sequence shown here is derived from an EMBL/GenBank/DDBJ whole genome shotgun (WGS) entry which is preliminary data.</text>
</comment>
<reference evidence="2" key="1">
    <citation type="submission" date="2023-07" db="EMBL/GenBank/DDBJ databases">
        <title>Wenyingzhuangia sp. chi5 genome sequencing and assembly.</title>
        <authorList>
            <person name="Park S."/>
        </authorList>
    </citation>
    <scope>NUCLEOTIDE SEQUENCE</scope>
    <source>
        <strain evidence="2">Chi5</strain>
    </source>
</reference>
<evidence type="ECO:0000313" key="2">
    <source>
        <dbReference type="EMBL" id="MDO3693279.1"/>
    </source>
</evidence>
<sequence>MLYKIKEYYKKRGVIIPENEFDIISEFLQCRSLKKKEFFYKTGDTNTSAAYILKGAVRVFITDKQKTEYNRFFAFEDWWIGEYHQIMNNLPSKTSIQALEKTEMIEITKEAFDVILENCPVFTRATFNFYLKNYANLLEKEEIKKTLTIEDLYLDLLKNKPEILKRIPLYHIASYLGVKPESLSRVKKKFQ</sequence>
<dbReference type="InterPro" id="IPR000595">
    <property type="entry name" value="cNMP-bd_dom"/>
</dbReference>
<feature type="domain" description="Cyclic nucleotide-binding" evidence="1">
    <location>
        <begin position="16"/>
        <end position="133"/>
    </location>
</feature>
<proteinExistence type="predicted"/>
<organism evidence="2 3">
    <name type="scientific">Wenyingzhuangia gilva</name>
    <dbReference type="NCBI Taxonomy" id="3057677"/>
    <lineage>
        <taxon>Bacteria</taxon>
        <taxon>Pseudomonadati</taxon>
        <taxon>Bacteroidota</taxon>
        <taxon>Flavobacteriia</taxon>
        <taxon>Flavobacteriales</taxon>
        <taxon>Flavobacteriaceae</taxon>
        <taxon>Wenyingzhuangia</taxon>
    </lineage>
</organism>
<gene>
    <name evidence="2" type="ORF">QVZ41_00250</name>
</gene>
<name>A0ABT8VMS9_9FLAO</name>